<comment type="caution">
    <text evidence="3">The sequence shown here is derived from an EMBL/GenBank/DDBJ whole genome shotgun (WGS) entry which is preliminary data.</text>
</comment>
<keyword evidence="2" id="KW-0472">Membrane</keyword>
<evidence type="ECO:0000313" key="3">
    <source>
        <dbReference type="EMBL" id="MEU7070665.1"/>
    </source>
</evidence>
<accession>A0ABV3C997</accession>
<dbReference type="Proteomes" id="UP001551329">
    <property type="component" value="Unassembled WGS sequence"/>
</dbReference>
<keyword evidence="4" id="KW-1185">Reference proteome</keyword>
<feature type="compositionally biased region" description="Gly residues" evidence="1">
    <location>
        <begin position="177"/>
        <end position="190"/>
    </location>
</feature>
<feature type="transmembrane region" description="Helical" evidence="2">
    <location>
        <begin position="54"/>
        <end position="76"/>
    </location>
</feature>
<sequence length="200" mass="20686">MLKIKALPEVPRWAVLAAHAVPLVTLPSGLWRLALVAGLPVTQDAELGAMGFWTSAYVVSLSVVSELLAFLTLGLVRSWGEVFPRWMPLLGGRRVNPAAATGAAFAGVAGLCSIVAWGVYASYADLGPGIPAGPAQDALLIACYTPLLAWPVLLAAVAASYYRRRTRTARSRPGPRSGSGSGSGSGGQYGAGRPAASSWV</sequence>
<feature type="compositionally biased region" description="Low complexity" evidence="1">
    <location>
        <begin position="191"/>
        <end position="200"/>
    </location>
</feature>
<gene>
    <name evidence="3" type="ORF">AB0A88_11030</name>
</gene>
<feature type="transmembrane region" description="Helical" evidence="2">
    <location>
        <begin position="97"/>
        <end position="119"/>
    </location>
</feature>
<dbReference type="RefSeq" id="WP_358471827.1">
    <property type="nucleotide sequence ID" value="NZ_JBEZAE010000005.1"/>
</dbReference>
<dbReference type="EMBL" id="JBEZAE010000005">
    <property type="protein sequence ID" value="MEU7070665.1"/>
    <property type="molecule type" value="Genomic_DNA"/>
</dbReference>
<name>A0ABV3C997_9ACTN</name>
<organism evidence="3 4">
    <name type="scientific">Streptomyces narbonensis</name>
    <dbReference type="NCBI Taxonomy" id="67333"/>
    <lineage>
        <taxon>Bacteria</taxon>
        <taxon>Bacillati</taxon>
        <taxon>Actinomycetota</taxon>
        <taxon>Actinomycetes</taxon>
        <taxon>Kitasatosporales</taxon>
        <taxon>Streptomycetaceae</taxon>
        <taxon>Streptomyces</taxon>
    </lineage>
</organism>
<evidence type="ECO:0000256" key="1">
    <source>
        <dbReference type="SAM" id="MobiDB-lite"/>
    </source>
</evidence>
<keyword evidence="2" id="KW-0812">Transmembrane</keyword>
<feature type="transmembrane region" description="Helical" evidence="2">
    <location>
        <begin position="139"/>
        <end position="162"/>
    </location>
</feature>
<protein>
    <recommendedName>
        <fullName evidence="5">Integral membrane protein</fullName>
    </recommendedName>
</protein>
<feature type="region of interest" description="Disordered" evidence="1">
    <location>
        <begin position="168"/>
        <end position="200"/>
    </location>
</feature>
<evidence type="ECO:0008006" key="5">
    <source>
        <dbReference type="Google" id="ProtNLM"/>
    </source>
</evidence>
<proteinExistence type="predicted"/>
<evidence type="ECO:0000256" key="2">
    <source>
        <dbReference type="SAM" id="Phobius"/>
    </source>
</evidence>
<reference evidence="3 4" key="1">
    <citation type="submission" date="2024-06" db="EMBL/GenBank/DDBJ databases">
        <title>The Natural Products Discovery Center: Release of the First 8490 Sequenced Strains for Exploring Actinobacteria Biosynthetic Diversity.</title>
        <authorList>
            <person name="Kalkreuter E."/>
            <person name="Kautsar S.A."/>
            <person name="Yang D."/>
            <person name="Bader C.D."/>
            <person name="Teijaro C.N."/>
            <person name="Fluegel L."/>
            <person name="Davis C.M."/>
            <person name="Simpson J.R."/>
            <person name="Lauterbach L."/>
            <person name="Steele A.D."/>
            <person name="Gui C."/>
            <person name="Meng S."/>
            <person name="Li G."/>
            <person name="Viehrig K."/>
            <person name="Ye F."/>
            <person name="Su P."/>
            <person name="Kiefer A.F."/>
            <person name="Nichols A."/>
            <person name="Cepeda A.J."/>
            <person name="Yan W."/>
            <person name="Fan B."/>
            <person name="Jiang Y."/>
            <person name="Adhikari A."/>
            <person name="Zheng C.-J."/>
            <person name="Schuster L."/>
            <person name="Cowan T.M."/>
            <person name="Smanski M.J."/>
            <person name="Chevrette M.G."/>
            <person name="De Carvalho L.P.S."/>
            <person name="Shen B."/>
        </authorList>
    </citation>
    <scope>NUCLEOTIDE SEQUENCE [LARGE SCALE GENOMIC DNA]</scope>
    <source>
        <strain evidence="3 4">NPDC045974</strain>
    </source>
</reference>
<evidence type="ECO:0000313" key="4">
    <source>
        <dbReference type="Proteomes" id="UP001551329"/>
    </source>
</evidence>
<feature type="transmembrane region" description="Helical" evidence="2">
    <location>
        <begin position="12"/>
        <end position="34"/>
    </location>
</feature>
<keyword evidence="2" id="KW-1133">Transmembrane helix</keyword>